<dbReference type="AlphaFoldDB" id="A0A5M9ZH33"/>
<evidence type="ECO:0008006" key="3">
    <source>
        <dbReference type="Google" id="ProtNLM"/>
    </source>
</evidence>
<dbReference type="EMBL" id="RZUH01000009">
    <property type="protein sequence ID" value="KAA8826927.1"/>
    <property type="molecule type" value="Genomic_DNA"/>
</dbReference>
<proteinExistence type="predicted"/>
<sequence length="192" mass="21821">MKPIEERLLPVWNRWNGVIPVWAAERAGIRPDSLRRWAAGNPEVSHIRRGVYMWYPEDSPEEWEPDWDLAPLSQVMATAGPDAWLAGGTTLEYMGLGTVGGLTLDVGVPRRRRPLDGVTWWVSDERPTAVVAGFPSQDAHRALLRAMPYLDSDKAEEAMIDAWERGLLTASQLKETETAYERRFQWKAPIIR</sequence>
<gene>
    <name evidence="1" type="ORF">EMO91_10370</name>
</gene>
<protein>
    <recommendedName>
        <fullName evidence="3">Transcriptional regulator</fullName>
    </recommendedName>
</protein>
<evidence type="ECO:0000313" key="2">
    <source>
        <dbReference type="Proteomes" id="UP000410049"/>
    </source>
</evidence>
<reference evidence="1 2" key="1">
    <citation type="journal article" date="2019" name="Syst. Appl. Microbiol.">
        <title>Characterization of Bifidobacterium species in feaces of the Egyptian fruit bat: Description of B. vespertilionis sp. nov. and B. rousetti sp. nov.</title>
        <authorList>
            <person name="Modesto M."/>
            <person name="Satti M."/>
            <person name="Watanabe K."/>
            <person name="Puglisi E."/>
            <person name="Morelli L."/>
            <person name="Huang C.-H."/>
            <person name="Liou J.-S."/>
            <person name="Miyashita M."/>
            <person name="Tamura T."/>
            <person name="Saito S."/>
            <person name="Mori K."/>
            <person name="Huang L."/>
            <person name="Sciavilla P."/>
            <person name="Sandri C."/>
            <person name="Spiezio C."/>
            <person name="Vitali F."/>
            <person name="Cavalieri D."/>
            <person name="Perpetuini G."/>
            <person name="Tofalo R."/>
            <person name="Bonetti A."/>
            <person name="Arita M."/>
            <person name="Mattarelli P."/>
        </authorList>
    </citation>
    <scope>NUCLEOTIDE SEQUENCE [LARGE SCALE GENOMIC DNA]</scope>
    <source>
        <strain evidence="1 2">RST17</strain>
    </source>
</reference>
<accession>A0A5M9ZH33</accession>
<comment type="caution">
    <text evidence="1">The sequence shown here is derived from an EMBL/GenBank/DDBJ whole genome shotgun (WGS) entry which is preliminary data.</text>
</comment>
<evidence type="ECO:0000313" key="1">
    <source>
        <dbReference type="EMBL" id="KAA8826927.1"/>
    </source>
</evidence>
<dbReference type="RefSeq" id="WP_150379883.1">
    <property type="nucleotide sequence ID" value="NZ_RZUH01000009.1"/>
</dbReference>
<name>A0A5M9ZH33_9BIFI</name>
<organism evidence="1 2">
    <name type="scientific">Bifidobacterium myosotis</name>
    <dbReference type="NCBI Taxonomy" id="1630166"/>
    <lineage>
        <taxon>Bacteria</taxon>
        <taxon>Bacillati</taxon>
        <taxon>Actinomycetota</taxon>
        <taxon>Actinomycetes</taxon>
        <taxon>Bifidobacteriales</taxon>
        <taxon>Bifidobacteriaceae</taxon>
        <taxon>Bifidobacterium</taxon>
    </lineage>
</organism>
<dbReference type="Proteomes" id="UP000410049">
    <property type="component" value="Unassembled WGS sequence"/>
</dbReference>